<dbReference type="Proteomes" id="UP001152747">
    <property type="component" value="Unassembled WGS sequence"/>
</dbReference>
<evidence type="ECO:0000313" key="2">
    <source>
        <dbReference type="Proteomes" id="UP001152747"/>
    </source>
</evidence>
<dbReference type="AlphaFoldDB" id="A0A9P1IEA1"/>
<evidence type="ECO:0000313" key="1">
    <source>
        <dbReference type="EMBL" id="CAI5443564.1"/>
    </source>
</evidence>
<protein>
    <recommendedName>
        <fullName evidence="3">F-box domain-containing protein</fullName>
    </recommendedName>
</protein>
<name>A0A9P1IEA1_9PELO</name>
<organism evidence="1 2">
    <name type="scientific">Caenorhabditis angaria</name>
    <dbReference type="NCBI Taxonomy" id="860376"/>
    <lineage>
        <taxon>Eukaryota</taxon>
        <taxon>Metazoa</taxon>
        <taxon>Ecdysozoa</taxon>
        <taxon>Nematoda</taxon>
        <taxon>Chromadorea</taxon>
        <taxon>Rhabditida</taxon>
        <taxon>Rhabditina</taxon>
        <taxon>Rhabditomorpha</taxon>
        <taxon>Rhabditoidea</taxon>
        <taxon>Rhabditidae</taxon>
        <taxon>Peloderinae</taxon>
        <taxon>Caenorhabditis</taxon>
    </lineage>
</organism>
<accession>A0A9P1IEA1</accession>
<reference evidence="1" key="1">
    <citation type="submission" date="2022-11" db="EMBL/GenBank/DDBJ databases">
        <authorList>
            <person name="Kikuchi T."/>
        </authorList>
    </citation>
    <scope>NUCLEOTIDE SEQUENCE</scope>
    <source>
        <strain evidence="1">PS1010</strain>
    </source>
</reference>
<keyword evidence="2" id="KW-1185">Reference proteome</keyword>
<dbReference type="EMBL" id="CANHGI010000002">
    <property type="protein sequence ID" value="CAI5443564.1"/>
    <property type="molecule type" value="Genomic_DNA"/>
</dbReference>
<proteinExistence type="predicted"/>
<evidence type="ECO:0008006" key="3">
    <source>
        <dbReference type="Google" id="ProtNLM"/>
    </source>
</evidence>
<sequence length="154" mass="18020">MGTCFSKWENEIEYSGGIGWFDLPVDVRRLLIDSMDFEAKARFSQCSIECYEEVSESRNFIRSIEICDGREGNNRIIEIFVSGNRKETWLFRIFELSSGNVEIRCIPRPGNPRNTQEIPPRDLEQIKQRIAQMAMILQMLLILRNRQQTLAIDQ</sequence>
<comment type="caution">
    <text evidence="1">The sequence shown here is derived from an EMBL/GenBank/DDBJ whole genome shotgun (WGS) entry which is preliminary data.</text>
</comment>
<gene>
    <name evidence="1" type="ORF">CAMP_LOCUS6201</name>
</gene>